<name>A0A9X9C5M8_9GAMM</name>
<proteinExistence type="predicted"/>
<organism evidence="1 2">
    <name type="scientific">Serratia ureilytica</name>
    <dbReference type="NCBI Taxonomy" id="300181"/>
    <lineage>
        <taxon>Bacteria</taxon>
        <taxon>Pseudomonadati</taxon>
        <taxon>Pseudomonadota</taxon>
        <taxon>Gammaproteobacteria</taxon>
        <taxon>Enterobacterales</taxon>
        <taxon>Yersiniaceae</taxon>
        <taxon>Serratia</taxon>
    </lineage>
</organism>
<sequence>MTGNGGGEPTPLRFALALKLRFCSNIAHLQFNDNDFHYHLRFCDFRLRAPLNLAMFEAIGFIHGFQELT</sequence>
<dbReference type="AlphaFoldDB" id="A0A9X9C5M8"/>
<reference evidence="1 2" key="1">
    <citation type="submission" date="2019-07" db="EMBL/GenBank/DDBJ databases">
        <title>Serratia strains were isolated from fresh produce.</title>
        <authorList>
            <person name="Cho G.-S."/>
            <person name="Stein M."/>
            <person name="Lee W."/>
            <person name="Suh S.H."/>
            <person name="Franz C.M.A.P."/>
        </authorList>
    </citation>
    <scope>NUCLEOTIDE SEQUENCE [LARGE SCALE GENOMIC DNA]</scope>
    <source>
        <strain evidence="1 2">S17</strain>
    </source>
</reference>
<comment type="caution">
    <text evidence="1">The sequence shown here is derived from an EMBL/GenBank/DDBJ whole genome shotgun (WGS) entry which is preliminary data.</text>
</comment>
<accession>A0A9X9C5M8</accession>
<protein>
    <submittedName>
        <fullName evidence="1">Uncharacterized protein</fullName>
    </submittedName>
</protein>
<dbReference type="Proteomes" id="UP000321307">
    <property type="component" value="Unassembled WGS sequence"/>
</dbReference>
<evidence type="ECO:0000313" key="1">
    <source>
        <dbReference type="EMBL" id="TXE32560.1"/>
    </source>
</evidence>
<evidence type="ECO:0000313" key="2">
    <source>
        <dbReference type="Proteomes" id="UP000321307"/>
    </source>
</evidence>
<gene>
    <name evidence="1" type="ORF">FOT63_00430</name>
</gene>
<dbReference type="EMBL" id="VOUP01000001">
    <property type="protein sequence ID" value="TXE32560.1"/>
    <property type="molecule type" value="Genomic_DNA"/>
</dbReference>